<evidence type="ECO:0000259" key="1">
    <source>
        <dbReference type="Pfam" id="PF00724"/>
    </source>
</evidence>
<dbReference type="SUPFAM" id="SSF51395">
    <property type="entry name" value="FMN-linked oxidoreductases"/>
    <property type="match status" value="1"/>
</dbReference>
<dbReference type="PANTHER" id="PTHR22893:SF98">
    <property type="entry name" value="OXIDOREDUCTASE"/>
    <property type="match status" value="1"/>
</dbReference>
<gene>
    <name evidence="2" type="ORF">LCGC14_2942340</name>
</gene>
<organism evidence="2">
    <name type="scientific">marine sediment metagenome</name>
    <dbReference type="NCBI Taxonomy" id="412755"/>
    <lineage>
        <taxon>unclassified sequences</taxon>
        <taxon>metagenomes</taxon>
        <taxon>ecological metagenomes</taxon>
    </lineage>
</organism>
<sequence length="186" mass="20271">HGANAYLLDQFVKDGSNHRSDAYGGPIQNRARLPLEVAKAVVGVWGPKRVGYRIAPYASMYSVSDSNPVETFSYLTRELNALELAYLHVVEAIAGPMAQPAETSRITPVLRNKFNSALMVNGGYDADSGNDVIARGEADLVSFGVSFLANPDLPERLRENAPLNAPDFDTFYTGEEKGYIDYPVLA</sequence>
<dbReference type="Gene3D" id="3.20.20.70">
    <property type="entry name" value="Aldolase class I"/>
    <property type="match status" value="1"/>
</dbReference>
<dbReference type="GO" id="GO:0016491">
    <property type="term" value="F:oxidoreductase activity"/>
    <property type="evidence" value="ECO:0007669"/>
    <property type="project" value="InterPro"/>
</dbReference>
<feature type="non-terminal residue" evidence="2">
    <location>
        <position position="1"/>
    </location>
</feature>
<dbReference type="GO" id="GO:0005829">
    <property type="term" value="C:cytosol"/>
    <property type="evidence" value="ECO:0007669"/>
    <property type="project" value="TreeGrafter"/>
</dbReference>
<dbReference type="AlphaFoldDB" id="A0A0F8XI75"/>
<dbReference type="InterPro" id="IPR013785">
    <property type="entry name" value="Aldolase_TIM"/>
</dbReference>
<dbReference type="InterPro" id="IPR001155">
    <property type="entry name" value="OxRdtase_FMN_N"/>
</dbReference>
<dbReference type="Pfam" id="PF00724">
    <property type="entry name" value="Oxidored_FMN"/>
    <property type="match status" value="1"/>
</dbReference>
<dbReference type="InterPro" id="IPR045247">
    <property type="entry name" value="Oye-like"/>
</dbReference>
<name>A0A0F8XI75_9ZZZZ</name>
<dbReference type="EMBL" id="LAZR01059052">
    <property type="protein sequence ID" value="KKK68608.1"/>
    <property type="molecule type" value="Genomic_DNA"/>
</dbReference>
<reference evidence="2" key="1">
    <citation type="journal article" date="2015" name="Nature">
        <title>Complex archaea that bridge the gap between prokaryotes and eukaryotes.</title>
        <authorList>
            <person name="Spang A."/>
            <person name="Saw J.H."/>
            <person name="Jorgensen S.L."/>
            <person name="Zaremba-Niedzwiedzka K."/>
            <person name="Martijn J."/>
            <person name="Lind A.E."/>
            <person name="van Eijk R."/>
            <person name="Schleper C."/>
            <person name="Guy L."/>
            <person name="Ettema T.J."/>
        </authorList>
    </citation>
    <scope>NUCLEOTIDE SEQUENCE</scope>
</reference>
<proteinExistence type="predicted"/>
<comment type="caution">
    <text evidence="2">The sequence shown here is derived from an EMBL/GenBank/DDBJ whole genome shotgun (WGS) entry which is preliminary data.</text>
</comment>
<feature type="domain" description="NADH:flavin oxidoreductase/NADH oxidase N-terminal" evidence="1">
    <location>
        <begin position="1"/>
        <end position="164"/>
    </location>
</feature>
<evidence type="ECO:0000313" key="2">
    <source>
        <dbReference type="EMBL" id="KKK68608.1"/>
    </source>
</evidence>
<dbReference type="GO" id="GO:0010181">
    <property type="term" value="F:FMN binding"/>
    <property type="evidence" value="ECO:0007669"/>
    <property type="project" value="InterPro"/>
</dbReference>
<protein>
    <recommendedName>
        <fullName evidence="1">NADH:flavin oxidoreductase/NADH oxidase N-terminal domain-containing protein</fullName>
    </recommendedName>
</protein>
<accession>A0A0F8XI75</accession>
<dbReference type="PANTHER" id="PTHR22893">
    <property type="entry name" value="NADH OXIDOREDUCTASE-RELATED"/>
    <property type="match status" value="1"/>
</dbReference>